<dbReference type="InterPro" id="IPR027417">
    <property type="entry name" value="P-loop_NTPase"/>
</dbReference>
<evidence type="ECO:0000313" key="2">
    <source>
        <dbReference type="Proteomes" id="UP001432173"/>
    </source>
</evidence>
<dbReference type="Proteomes" id="UP001432173">
    <property type="component" value="Segment"/>
</dbReference>
<proteinExistence type="predicted"/>
<evidence type="ECO:0000313" key="1">
    <source>
        <dbReference type="EMBL" id="WRW34471.1"/>
    </source>
</evidence>
<dbReference type="Pfam" id="PF13479">
    <property type="entry name" value="AAA_24"/>
    <property type="match status" value="1"/>
</dbReference>
<organism evidence="1 2">
    <name type="scientific">Staphylococcus phage CF9</name>
    <dbReference type="NCBI Taxonomy" id="3113741"/>
    <lineage>
        <taxon>Viruses</taxon>
        <taxon>Duplodnaviria</taxon>
        <taxon>Heunggongvirae</taxon>
        <taxon>Uroviricota</taxon>
        <taxon>Caudoviricetes</taxon>
        <taxon>Sextaecvirus</taxon>
    </lineage>
</organism>
<accession>A0AAX4J6S6</accession>
<dbReference type="SUPFAM" id="SSF52540">
    <property type="entry name" value="P-loop containing nucleoside triphosphate hydrolases"/>
    <property type="match status" value="1"/>
</dbReference>
<name>A0AAX4J6S6_9CAUD</name>
<sequence>MAKITLDDLVNIEPVKVSTDAKSASLMILGAVKSGKSTFIHELYGDRVLFIATERRHNFLAGAKVINISNYAEYLKVMKLIRDPKVQEQYDAVVVDTFTRLQEWAESYTLSKLNVEELGDVPYGGGHAAFNKEMAKAVELIEQSGLVPHFIVHTKTQTKQVPKADMPEEYVTDDMSLTTDKKTRQQVYEFNKEVPDLKNATFNALNRVCDNILFFDVLIDDNGNEERRIYYRDSVSHTAGSSLKYMPEWTKLSAKSYLEAFKDAVEKEGKNNITDKPKEKPTDNDTQYDFDALMKETAELGKKLQKDGKTEERNKVIEDVLGNGRKVKDLDESQAEILSVLVDKLKEIA</sequence>
<reference evidence="1" key="1">
    <citation type="submission" date="2023-12" db="EMBL/GenBank/DDBJ databases">
        <title>Isolation and Characterisation of Novel Lytic Bacteriophages for therapeutic applications in Prosthetic Joint Infections.</title>
        <authorList>
            <person name="Burton N."/>
            <person name="Melo L.D.R."/>
            <person name="Pearce B."/>
            <person name="Tadesse M.D."/>
            <person name="Vryonis E."/>
            <person name="Sagona A."/>
        </authorList>
    </citation>
    <scope>NUCLEOTIDE SEQUENCE</scope>
</reference>
<dbReference type="EMBL" id="PP034389">
    <property type="protein sequence ID" value="WRW34471.1"/>
    <property type="molecule type" value="Genomic_DNA"/>
</dbReference>
<protein>
    <submittedName>
        <fullName evidence="1">AAA family ATPase</fullName>
    </submittedName>
</protein>
<gene>
    <name evidence="1" type="ORF">CF9_0112</name>
</gene>